<proteinExistence type="inferred from homology"/>
<dbReference type="InterPro" id="IPR013783">
    <property type="entry name" value="Ig-like_fold"/>
</dbReference>
<evidence type="ECO:0000313" key="12">
    <source>
        <dbReference type="Proteomes" id="UP000002066"/>
    </source>
</evidence>
<feature type="transmembrane region" description="Helical" evidence="9">
    <location>
        <begin position="188"/>
        <end position="207"/>
    </location>
</feature>
<feature type="domain" description="Major facilitator superfamily (MFS) profile" evidence="10">
    <location>
        <begin position="35"/>
        <end position="522"/>
    </location>
</feature>
<dbReference type="InterPro" id="IPR020846">
    <property type="entry name" value="MFS_dom"/>
</dbReference>
<dbReference type="Gene3D" id="1.20.1250.20">
    <property type="entry name" value="MFS general substrate transporter like domains"/>
    <property type="match status" value="1"/>
</dbReference>
<dbReference type="KEGG" id="sfa:Sfla_3054"/>
<evidence type="ECO:0000256" key="9">
    <source>
        <dbReference type="SAM" id="Phobius"/>
    </source>
</evidence>
<evidence type="ECO:0000313" key="11">
    <source>
        <dbReference type="EMBL" id="ADW04479.1"/>
    </source>
</evidence>
<evidence type="ECO:0000256" key="5">
    <source>
        <dbReference type="ARBA" id="ARBA00022692"/>
    </source>
</evidence>
<dbReference type="Gene3D" id="1.20.1720.10">
    <property type="entry name" value="Multidrug resistance protein D"/>
    <property type="match status" value="1"/>
</dbReference>
<comment type="subcellular location">
    <subcellularLocation>
        <location evidence="1">Cell membrane</location>
        <topology evidence="1">Multi-pass membrane protein</topology>
    </subcellularLocation>
</comment>
<dbReference type="EMBL" id="CP002475">
    <property type="protein sequence ID" value="ADW04479.1"/>
    <property type="molecule type" value="Genomic_DNA"/>
</dbReference>
<feature type="transmembrane region" description="Helical" evidence="9">
    <location>
        <begin position="70"/>
        <end position="88"/>
    </location>
</feature>
<name>A0A8D4BFY9_STRFA</name>
<comment type="similarity">
    <text evidence="2">Belongs to the major facilitator superfamily. TCR/Tet family.</text>
</comment>
<dbReference type="Proteomes" id="UP000002066">
    <property type="component" value="Chromosome"/>
</dbReference>
<dbReference type="GO" id="GO:0005886">
    <property type="term" value="C:plasma membrane"/>
    <property type="evidence" value="ECO:0007669"/>
    <property type="project" value="UniProtKB-SubCell"/>
</dbReference>
<dbReference type="GO" id="GO:0005975">
    <property type="term" value="P:carbohydrate metabolic process"/>
    <property type="evidence" value="ECO:0007669"/>
    <property type="project" value="UniProtKB-ARBA"/>
</dbReference>
<feature type="transmembrane region" description="Helical" evidence="9">
    <location>
        <begin position="227"/>
        <end position="245"/>
    </location>
</feature>
<dbReference type="PROSITE" id="PS50850">
    <property type="entry name" value="MFS"/>
    <property type="match status" value="1"/>
</dbReference>
<gene>
    <name evidence="11" type="ordered locus">Sfla_3054</name>
</gene>
<evidence type="ECO:0000256" key="2">
    <source>
        <dbReference type="ARBA" id="ARBA00007520"/>
    </source>
</evidence>
<feature type="transmembrane region" description="Helical" evidence="9">
    <location>
        <begin position="357"/>
        <end position="376"/>
    </location>
</feature>
<dbReference type="OrthoDB" id="7375466at2"/>
<keyword evidence="4" id="KW-1003">Cell membrane</keyword>
<dbReference type="SUPFAM" id="SSF103473">
    <property type="entry name" value="MFS general substrate transporter"/>
    <property type="match status" value="1"/>
</dbReference>
<dbReference type="AlphaFoldDB" id="A0A8D4BFY9"/>
<evidence type="ECO:0000256" key="1">
    <source>
        <dbReference type="ARBA" id="ARBA00004651"/>
    </source>
</evidence>
<keyword evidence="5 9" id="KW-0812">Transmembrane</keyword>
<dbReference type="FunFam" id="2.60.40.1120:FF:000002">
    <property type="entry name" value="MFS transporter"/>
    <property type="match status" value="1"/>
</dbReference>
<sequence>MATTTPSGVRGGHAKHGAVEAPSGAPMTHRQIMEALTGLLLGMFVAILSSTVVSNALPEIISDLGGGQSAYTWVVTASLLAMTATTPLWGKLADLFSKKLLVQIALIIYVGGSIVAGLSTSSGMLITCRVVQGIGVGGLSALAQIVMAAMISPRERGRYSGYLGAVFAVATVGGPLLGGVITDTSWMGWRWCFYVGVPFAVIALIVLQKTLKLPVVKREVKVDWSGAFFISAAVSLLLLWVTFAGDKYDWISWQTWTMLAGTVVLIALFLLIESKASEPIIPLRLFRNRTITLASAASLFVGIGMFAGTVFFSQYFQLARDKSPTMSGVMTIPMIAGLFLSSTVSGQIITKTGRWKAWLVSGGFLLTAGLGLLGTIRYDTEYWHIAIFMFVMGLGIGMMMQNLVLATQNQVAPSDLGAASSVVTFFRSLGGAIGVSALGAVLGNRVTHYVKDGLADLGPEGAAFGHGGTGGGGIPDLDKLPAPFRTVMEVAYGHGVADVFLYAAPAALVAFVLTLFIKEVALKTRAGNDDAPAEVSAATESVEATTGTALLAEGTAGVTSVDTSDEPAATGTPTVRGTPVRGVVRGAEGAPVARAAVTLISLGGRQLGRSVAQADGGYVLDAPGSGSYVLIASADGFQPQASTVVVGDEPLAFDILLAGTSGLSGTVRTDEGNAPVQGAMVLVTDVRGDVLATGVSGEAGEFTFGELVPGSVTVAVTAAGYRPLALPVEVGGQGVTRVDVSLRSGALVRGVVRAGSGRAPLNDARVTLIDAAGNVVATSTTGEDGVYAFTDLDAGEYSVIATGYPPVAGSLTVNGSGIDGHDIELAHPGE</sequence>
<dbReference type="GO" id="GO:0022857">
    <property type="term" value="F:transmembrane transporter activity"/>
    <property type="evidence" value="ECO:0007669"/>
    <property type="project" value="InterPro"/>
</dbReference>
<dbReference type="InterPro" id="IPR011701">
    <property type="entry name" value="MFS"/>
</dbReference>
<accession>A0A8D4BFY9</accession>
<dbReference type="PANTHER" id="PTHR23501">
    <property type="entry name" value="MAJOR FACILITATOR SUPERFAMILY"/>
    <property type="match status" value="1"/>
</dbReference>
<dbReference type="InterPro" id="IPR036259">
    <property type="entry name" value="MFS_trans_sf"/>
</dbReference>
<feature type="transmembrane region" description="Helical" evidence="9">
    <location>
        <begin position="251"/>
        <end position="272"/>
    </location>
</feature>
<reference evidence="11 12" key="1">
    <citation type="submission" date="2011-01" db="EMBL/GenBank/DDBJ databases">
        <title>Complete sequence of chromosome of Streptomyces flavogriseus ATCC 33331.</title>
        <authorList>
            <consortium name="US DOE Joint Genome Institute"/>
            <person name="Lucas S."/>
            <person name="Copeland A."/>
            <person name="Lapidus A."/>
            <person name="Cheng J.-F."/>
            <person name="Goodwin L."/>
            <person name="Pitluck S."/>
            <person name="Davenport K."/>
            <person name="Detter J.C."/>
            <person name="Han C."/>
            <person name="Tapia R."/>
            <person name="Land M."/>
            <person name="Hauser L."/>
            <person name="Kyrpides N."/>
            <person name="Ivanova N."/>
            <person name="Ovchinnikova G."/>
            <person name="Pagani I."/>
            <person name="Brumm P."/>
            <person name="Mead D."/>
            <person name="Woyke T."/>
        </authorList>
    </citation>
    <scope>NUCLEOTIDE SEQUENCE [LARGE SCALE GENOMIC DNA]</scope>
    <source>
        <strain evidence="12">ATCC 33331 / IAF-45CD</strain>
    </source>
</reference>
<dbReference type="InterPro" id="IPR008969">
    <property type="entry name" value="CarboxyPept-like_regulatory"/>
</dbReference>
<feature type="transmembrane region" description="Helical" evidence="9">
    <location>
        <begin position="100"/>
        <end position="118"/>
    </location>
</feature>
<feature type="transmembrane region" description="Helical" evidence="9">
    <location>
        <begin position="36"/>
        <end position="58"/>
    </location>
</feature>
<evidence type="ECO:0000256" key="4">
    <source>
        <dbReference type="ARBA" id="ARBA00022475"/>
    </source>
</evidence>
<keyword evidence="3" id="KW-0813">Transport</keyword>
<feature type="transmembrane region" description="Helical" evidence="9">
    <location>
        <begin position="499"/>
        <end position="517"/>
    </location>
</feature>
<evidence type="ECO:0000256" key="8">
    <source>
        <dbReference type="SAM" id="MobiDB-lite"/>
    </source>
</evidence>
<feature type="transmembrane region" description="Helical" evidence="9">
    <location>
        <begin position="130"/>
        <end position="150"/>
    </location>
</feature>
<dbReference type="Gene3D" id="2.60.40.1120">
    <property type="entry name" value="Carboxypeptidase-like, regulatory domain"/>
    <property type="match status" value="2"/>
</dbReference>
<dbReference type="FunFam" id="1.20.1720.10:FF:000004">
    <property type="entry name" value="EmrB/QacA family drug resistance transporter"/>
    <property type="match status" value="1"/>
</dbReference>
<feature type="transmembrane region" description="Helical" evidence="9">
    <location>
        <begin position="328"/>
        <end position="350"/>
    </location>
</feature>
<dbReference type="SUPFAM" id="SSF49464">
    <property type="entry name" value="Carboxypeptidase regulatory domain-like"/>
    <property type="match status" value="2"/>
</dbReference>
<dbReference type="Pfam" id="PF13620">
    <property type="entry name" value="CarboxypepD_reg"/>
    <property type="match status" value="3"/>
</dbReference>
<dbReference type="SUPFAM" id="SSF49478">
    <property type="entry name" value="Cna protein B-type domain"/>
    <property type="match status" value="1"/>
</dbReference>
<dbReference type="CDD" id="cd17502">
    <property type="entry name" value="MFS_Azr1_MDR_like"/>
    <property type="match status" value="1"/>
</dbReference>
<organism evidence="11 12">
    <name type="scientific">Streptomyces pratensis (strain ATCC 33331 / IAF-45CD)</name>
    <dbReference type="NCBI Taxonomy" id="591167"/>
    <lineage>
        <taxon>Bacteria</taxon>
        <taxon>Bacillati</taxon>
        <taxon>Actinomycetota</taxon>
        <taxon>Actinomycetes</taxon>
        <taxon>Kitasatosporales</taxon>
        <taxon>Streptomycetaceae</taxon>
        <taxon>Streptomyces</taxon>
    </lineage>
</organism>
<feature type="transmembrane region" description="Helical" evidence="9">
    <location>
        <begin position="162"/>
        <end position="182"/>
    </location>
</feature>
<keyword evidence="7 9" id="KW-0472">Membrane</keyword>
<dbReference type="PRINTS" id="PR01036">
    <property type="entry name" value="TCRTETB"/>
</dbReference>
<feature type="transmembrane region" description="Helical" evidence="9">
    <location>
        <begin position="293"/>
        <end position="316"/>
    </location>
</feature>
<dbReference type="Gene3D" id="2.60.40.10">
    <property type="entry name" value="Immunoglobulins"/>
    <property type="match status" value="1"/>
</dbReference>
<dbReference type="PANTHER" id="PTHR23501:SF197">
    <property type="entry name" value="COMD"/>
    <property type="match status" value="1"/>
</dbReference>
<dbReference type="Pfam" id="PF07690">
    <property type="entry name" value="MFS_1"/>
    <property type="match status" value="1"/>
</dbReference>
<feature type="transmembrane region" description="Helical" evidence="9">
    <location>
        <begin position="382"/>
        <end position="404"/>
    </location>
</feature>
<evidence type="ECO:0000259" key="10">
    <source>
        <dbReference type="PROSITE" id="PS50850"/>
    </source>
</evidence>
<feature type="region of interest" description="Disordered" evidence="8">
    <location>
        <begin position="1"/>
        <end position="25"/>
    </location>
</feature>
<protein>
    <submittedName>
        <fullName evidence="11">Drug resistance transporter, EmrB/QacA subfamily</fullName>
    </submittedName>
</protein>
<evidence type="ECO:0000256" key="7">
    <source>
        <dbReference type="ARBA" id="ARBA00023136"/>
    </source>
</evidence>
<evidence type="ECO:0000256" key="3">
    <source>
        <dbReference type="ARBA" id="ARBA00022448"/>
    </source>
</evidence>
<keyword evidence="6 9" id="KW-1133">Transmembrane helix</keyword>
<evidence type="ECO:0000256" key="6">
    <source>
        <dbReference type="ARBA" id="ARBA00022989"/>
    </source>
</evidence>